<dbReference type="GO" id="GO:0005737">
    <property type="term" value="C:cytoplasm"/>
    <property type="evidence" value="ECO:0007669"/>
    <property type="project" value="UniProtKB-SubCell"/>
</dbReference>
<dbReference type="InterPro" id="IPR005762">
    <property type="entry name" value="MurD"/>
</dbReference>
<dbReference type="EC" id="6.3.2.9" evidence="7 8"/>
<dbReference type="UniPathway" id="UPA00219"/>
<comment type="catalytic activity">
    <reaction evidence="7 8">
        <text>UDP-N-acetyl-alpha-D-muramoyl-L-alanine + D-glutamate + ATP = UDP-N-acetyl-alpha-D-muramoyl-L-alanyl-D-glutamate + ADP + phosphate + H(+)</text>
        <dbReference type="Rhea" id="RHEA:16429"/>
        <dbReference type="ChEBI" id="CHEBI:15378"/>
        <dbReference type="ChEBI" id="CHEBI:29986"/>
        <dbReference type="ChEBI" id="CHEBI:30616"/>
        <dbReference type="ChEBI" id="CHEBI:43474"/>
        <dbReference type="ChEBI" id="CHEBI:83898"/>
        <dbReference type="ChEBI" id="CHEBI:83900"/>
        <dbReference type="ChEBI" id="CHEBI:456216"/>
        <dbReference type="EC" id="6.3.2.9"/>
    </reaction>
</comment>
<organism evidence="11 12">
    <name type="scientific">Ignatzschineria ureiclastica</name>
    <dbReference type="NCBI Taxonomy" id="472582"/>
    <lineage>
        <taxon>Bacteria</taxon>
        <taxon>Pseudomonadati</taxon>
        <taxon>Pseudomonadota</taxon>
        <taxon>Gammaproteobacteria</taxon>
        <taxon>Cardiobacteriales</taxon>
        <taxon>Ignatzschineriaceae</taxon>
        <taxon>Ignatzschineria</taxon>
    </lineage>
</organism>
<dbReference type="PANTHER" id="PTHR43692">
    <property type="entry name" value="UDP-N-ACETYLMURAMOYLALANINE--D-GLUTAMATE LIGASE"/>
    <property type="match status" value="1"/>
</dbReference>
<evidence type="ECO:0000259" key="9">
    <source>
        <dbReference type="Pfam" id="PF02875"/>
    </source>
</evidence>
<name>A0A2U2AD57_9GAMM</name>
<evidence type="ECO:0000256" key="5">
    <source>
        <dbReference type="ARBA" id="ARBA00022741"/>
    </source>
</evidence>
<dbReference type="EMBL" id="QEWQ01000005">
    <property type="protein sequence ID" value="PWD80590.1"/>
    <property type="molecule type" value="Genomic_DNA"/>
</dbReference>
<protein>
    <recommendedName>
        <fullName evidence="7 8">UDP-N-acetylmuramoylalanine--D-glutamate ligase</fullName>
        <ecNumber evidence="7 8">6.3.2.9</ecNumber>
    </recommendedName>
    <alternativeName>
        <fullName evidence="7">D-glutamic acid-adding enzyme</fullName>
    </alternativeName>
    <alternativeName>
        <fullName evidence="7">UDP-N-acetylmuramoyl-L-alanyl-D-glutamate synthetase</fullName>
    </alternativeName>
</protein>
<reference evidence="12" key="1">
    <citation type="submission" date="2018-05" db="EMBL/GenBank/DDBJ databases">
        <title>Ignatzschineria dubaiensis sp. nov., isolated from necrotic foot tissues of dromedaries (Camelus dromedarius) and associated maggots in Dubai, United Arab Emirates.</title>
        <authorList>
            <person name="Tsang C.C."/>
            <person name="Tang J.Y.M."/>
            <person name="Fong J.Y.H."/>
            <person name="Kinne J."/>
            <person name="Lee H.H."/>
            <person name="Joseph M."/>
            <person name="Jose S."/>
            <person name="Schuster R.K."/>
            <person name="Tang Y."/>
            <person name="Sivakumar S."/>
            <person name="Chen J.H.K."/>
            <person name="Teng J.L.L."/>
            <person name="Lau S.K.P."/>
            <person name="Wernery U."/>
            <person name="Woo P.C.Y."/>
        </authorList>
    </citation>
    <scope>NUCLEOTIDE SEQUENCE [LARGE SCALE GENOMIC DNA]</scope>
    <source>
        <strain evidence="12">KCTC 22644</strain>
    </source>
</reference>
<keyword evidence="5 7" id="KW-0547">Nucleotide-binding</keyword>
<dbReference type="GO" id="GO:0009252">
    <property type="term" value="P:peptidoglycan biosynthetic process"/>
    <property type="evidence" value="ECO:0007669"/>
    <property type="project" value="UniProtKB-UniRule"/>
</dbReference>
<dbReference type="GO" id="GO:0008764">
    <property type="term" value="F:UDP-N-acetylmuramoylalanine-D-glutamate ligase activity"/>
    <property type="evidence" value="ECO:0007669"/>
    <property type="project" value="UniProtKB-UniRule"/>
</dbReference>
<dbReference type="GO" id="GO:0051301">
    <property type="term" value="P:cell division"/>
    <property type="evidence" value="ECO:0007669"/>
    <property type="project" value="UniProtKB-KW"/>
</dbReference>
<feature type="domain" description="Mur ligase central" evidence="10">
    <location>
        <begin position="113"/>
        <end position="311"/>
    </location>
</feature>
<keyword evidence="7 8" id="KW-0961">Cell wall biogenesis/degradation</keyword>
<dbReference type="SUPFAM" id="SSF53244">
    <property type="entry name" value="MurD-like peptide ligases, peptide-binding domain"/>
    <property type="match status" value="1"/>
</dbReference>
<keyword evidence="7 8" id="KW-0132">Cell division</keyword>
<evidence type="ECO:0000256" key="7">
    <source>
        <dbReference type="HAMAP-Rule" id="MF_00639"/>
    </source>
</evidence>
<dbReference type="Gene3D" id="3.40.50.720">
    <property type="entry name" value="NAD(P)-binding Rossmann-like Domain"/>
    <property type="match status" value="1"/>
</dbReference>
<evidence type="ECO:0000259" key="10">
    <source>
        <dbReference type="Pfam" id="PF08245"/>
    </source>
</evidence>
<evidence type="ECO:0000256" key="8">
    <source>
        <dbReference type="RuleBase" id="RU003664"/>
    </source>
</evidence>
<gene>
    <name evidence="7 11" type="primary">murD</name>
    <name evidence="11" type="ORF">DC083_08215</name>
</gene>
<evidence type="ECO:0000256" key="4">
    <source>
        <dbReference type="ARBA" id="ARBA00022598"/>
    </source>
</evidence>
<comment type="caution">
    <text evidence="11">The sequence shown here is derived from an EMBL/GenBank/DDBJ whole genome shotgun (WGS) entry which is preliminary data.</text>
</comment>
<evidence type="ECO:0000256" key="3">
    <source>
        <dbReference type="ARBA" id="ARBA00022490"/>
    </source>
</evidence>
<keyword evidence="6 7" id="KW-0067">ATP-binding</keyword>
<accession>A0A2U2AD57</accession>
<evidence type="ECO:0000313" key="12">
    <source>
        <dbReference type="Proteomes" id="UP000245020"/>
    </source>
</evidence>
<dbReference type="AlphaFoldDB" id="A0A2U2AD57"/>
<dbReference type="Proteomes" id="UP000245020">
    <property type="component" value="Unassembled WGS sequence"/>
</dbReference>
<dbReference type="RefSeq" id="WP_109189745.1">
    <property type="nucleotide sequence ID" value="NZ_BMYA01000006.1"/>
</dbReference>
<comment type="pathway">
    <text evidence="2 7 8">Cell wall biogenesis; peptidoglycan biosynthesis.</text>
</comment>
<dbReference type="SUPFAM" id="SSF51984">
    <property type="entry name" value="MurCD N-terminal domain"/>
    <property type="match status" value="1"/>
</dbReference>
<evidence type="ECO:0000313" key="11">
    <source>
        <dbReference type="EMBL" id="PWD80590.1"/>
    </source>
</evidence>
<comment type="subcellular location">
    <subcellularLocation>
        <location evidence="1 7 8">Cytoplasm</location>
    </subcellularLocation>
</comment>
<dbReference type="OrthoDB" id="9809796at2"/>
<evidence type="ECO:0000256" key="2">
    <source>
        <dbReference type="ARBA" id="ARBA00004752"/>
    </source>
</evidence>
<dbReference type="GO" id="GO:0071555">
    <property type="term" value="P:cell wall organization"/>
    <property type="evidence" value="ECO:0007669"/>
    <property type="project" value="UniProtKB-KW"/>
</dbReference>
<keyword evidence="7 8" id="KW-0133">Cell shape</keyword>
<feature type="binding site" evidence="7">
    <location>
        <begin position="115"/>
        <end position="121"/>
    </location>
    <ligand>
        <name>ATP</name>
        <dbReference type="ChEBI" id="CHEBI:30616"/>
    </ligand>
</feature>
<dbReference type="NCBIfam" id="TIGR01087">
    <property type="entry name" value="murD"/>
    <property type="match status" value="1"/>
</dbReference>
<dbReference type="InterPro" id="IPR013221">
    <property type="entry name" value="Mur_ligase_cen"/>
</dbReference>
<dbReference type="InterPro" id="IPR036565">
    <property type="entry name" value="Mur-like_cat_sf"/>
</dbReference>
<keyword evidence="3 7" id="KW-0963">Cytoplasm</keyword>
<comment type="similarity">
    <text evidence="7">Belongs to the MurCDEF family.</text>
</comment>
<sequence>MFPVDAKHLVVGFGITGLSIVKALKALNVQHIWALDSRENPPNYAEIAPLCEETAVGGFSATLLDQCDYLWLSPGVALATPELQSTLVRLPQSHIGGDIELFARLVEENIIAITGTNGKSTVTTLLGTIFAETGYDLYVGGNLGLPALELWLKYQSRDQADLREPLFILELSSFQLETTTSLKADVGILLNLSPDHLDRYRDYEHYITSKFRLFAQSNNIMIPAGITAIETDLRAGMADHRYQFELGEDSIYRFALTDRSTSDNDNMQIDYWADLETQMIISREGERVSFRESHLGGLHNVLNMIAATGAAEIFGAPLKAIETGITNYQPLAHRTVKVRTLEGVTYYNDSKATNISSTEAAILGFPERKWVILGGVTKGQDFSILESLLTHNVAGVALIGADYSTILPHIPKGILCFKSDTLTQAIADIRQEATAGDIVLFSPACASFDQFKGFEHRGEVFAEMVRAL</sequence>
<dbReference type="Pfam" id="PF02875">
    <property type="entry name" value="Mur_ligase_C"/>
    <property type="match status" value="1"/>
</dbReference>
<dbReference type="GO" id="GO:0008360">
    <property type="term" value="P:regulation of cell shape"/>
    <property type="evidence" value="ECO:0007669"/>
    <property type="project" value="UniProtKB-KW"/>
</dbReference>
<comment type="function">
    <text evidence="7 8">Cell wall formation. Catalyzes the addition of glutamate to the nucleotide precursor UDP-N-acetylmuramoyl-L-alanine (UMA).</text>
</comment>
<dbReference type="Pfam" id="PF08245">
    <property type="entry name" value="Mur_ligase_M"/>
    <property type="match status" value="1"/>
</dbReference>
<dbReference type="Gene3D" id="3.90.190.20">
    <property type="entry name" value="Mur ligase, C-terminal domain"/>
    <property type="match status" value="1"/>
</dbReference>
<feature type="domain" description="Mur ligase C-terminal" evidence="9">
    <location>
        <begin position="333"/>
        <end position="445"/>
    </location>
</feature>
<evidence type="ECO:0000256" key="1">
    <source>
        <dbReference type="ARBA" id="ARBA00004496"/>
    </source>
</evidence>
<dbReference type="SUPFAM" id="SSF53623">
    <property type="entry name" value="MurD-like peptide ligases, catalytic domain"/>
    <property type="match status" value="1"/>
</dbReference>
<dbReference type="InterPro" id="IPR036615">
    <property type="entry name" value="Mur_ligase_C_dom_sf"/>
</dbReference>
<dbReference type="Pfam" id="PF21799">
    <property type="entry name" value="MurD-like_N"/>
    <property type="match status" value="1"/>
</dbReference>
<keyword evidence="4 7" id="KW-0436">Ligase</keyword>
<keyword evidence="7 8" id="KW-0131">Cell cycle</keyword>
<proteinExistence type="inferred from homology"/>
<keyword evidence="12" id="KW-1185">Reference proteome</keyword>
<dbReference type="InterPro" id="IPR004101">
    <property type="entry name" value="Mur_ligase_C"/>
</dbReference>
<dbReference type="PANTHER" id="PTHR43692:SF1">
    <property type="entry name" value="UDP-N-ACETYLMURAMOYLALANINE--D-GLUTAMATE LIGASE"/>
    <property type="match status" value="1"/>
</dbReference>
<keyword evidence="7 8" id="KW-0573">Peptidoglycan synthesis</keyword>
<dbReference type="Gene3D" id="3.40.1190.10">
    <property type="entry name" value="Mur-like, catalytic domain"/>
    <property type="match status" value="1"/>
</dbReference>
<dbReference type="HAMAP" id="MF_00639">
    <property type="entry name" value="MurD"/>
    <property type="match status" value="1"/>
</dbReference>
<dbReference type="GO" id="GO:0005524">
    <property type="term" value="F:ATP binding"/>
    <property type="evidence" value="ECO:0007669"/>
    <property type="project" value="UniProtKB-UniRule"/>
</dbReference>
<evidence type="ECO:0000256" key="6">
    <source>
        <dbReference type="ARBA" id="ARBA00022840"/>
    </source>
</evidence>